<organism evidence="14 15">
    <name type="scientific">Schizophyllum amplum</name>
    <dbReference type="NCBI Taxonomy" id="97359"/>
    <lineage>
        <taxon>Eukaryota</taxon>
        <taxon>Fungi</taxon>
        <taxon>Dikarya</taxon>
        <taxon>Basidiomycota</taxon>
        <taxon>Agaricomycotina</taxon>
        <taxon>Agaricomycetes</taxon>
        <taxon>Agaricomycetidae</taxon>
        <taxon>Agaricales</taxon>
        <taxon>Schizophyllaceae</taxon>
        <taxon>Schizophyllum</taxon>
    </lineage>
</organism>
<dbReference type="OrthoDB" id="527344at2759"/>
<comment type="similarity">
    <text evidence="3">Belongs to the RNase Z family.</text>
</comment>
<dbReference type="GO" id="GO:0046872">
    <property type="term" value="F:metal ion binding"/>
    <property type="evidence" value="ECO:0007669"/>
    <property type="project" value="UniProtKB-KW"/>
</dbReference>
<comment type="caution">
    <text evidence="14">The sequence shown here is derived from an EMBL/GenBank/DDBJ whole genome shotgun (WGS) entry which is preliminary data.</text>
</comment>
<evidence type="ECO:0000256" key="10">
    <source>
        <dbReference type="ARBA" id="ARBA00022833"/>
    </source>
</evidence>
<dbReference type="EC" id="3.1.26.11" evidence="4"/>
<evidence type="ECO:0000313" key="14">
    <source>
        <dbReference type="EMBL" id="TRM58741.1"/>
    </source>
</evidence>
<evidence type="ECO:0000259" key="13">
    <source>
        <dbReference type="Pfam" id="PF13691"/>
    </source>
</evidence>
<evidence type="ECO:0000313" key="15">
    <source>
        <dbReference type="Proteomes" id="UP000320762"/>
    </source>
</evidence>
<evidence type="ECO:0000256" key="4">
    <source>
        <dbReference type="ARBA" id="ARBA00012477"/>
    </source>
</evidence>
<evidence type="ECO:0000256" key="6">
    <source>
        <dbReference type="ARBA" id="ARBA00022722"/>
    </source>
</evidence>
<feature type="domain" description="Metallo-beta-lactamase" evidence="12">
    <location>
        <begin position="606"/>
        <end position="844"/>
    </location>
</feature>
<feature type="region of interest" description="Disordered" evidence="11">
    <location>
        <begin position="241"/>
        <end position="301"/>
    </location>
</feature>
<dbReference type="EMBL" id="VDMD01000033">
    <property type="protein sequence ID" value="TRM58741.1"/>
    <property type="molecule type" value="Genomic_DNA"/>
</dbReference>
<keyword evidence="8" id="KW-0255">Endonuclease</keyword>
<evidence type="ECO:0000256" key="5">
    <source>
        <dbReference type="ARBA" id="ARBA00022694"/>
    </source>
</evidence>
<dbReference type="Gene3D" id="3.60.15.10">
    <property type="entry name" value="Ribonuclease Z/Hydroxyacylglutathione hydrolase-like"/>
    <property type="match status" value="2"/>
</dbReference>
<protein>
    <recommendedName>
        <fullName evidence="4">ribonuclease Z</fullName>
        <ecNumber evidence="4">3.1.26.11</ecNumber>
    </recommendedName>
</protein>
<evidence type="ECO:0000256" key="7">
    <source>
        <dbReference type="ARBA" id="ARBA00022723"/>
    </source>
</evidence>
<dbReference type="GO" id="GO:0005739">
    <property type="term" value="C:mitochondrion"/>
    <property type="evidence" value="ECO:0007669"/>
    <property type="project" value="TreeGrafter"/>
</dbReference>
<dbReference type="CDD" id="cd07718">
    <property type="entry name" value="RNaseZ_ELAC1_ELAC2-C-term-like_MBL-fold"/>
    <property type="match status" value="1"/>
</dbReference>
<keyword evidence="5" id="KW-0819">tRNA processing</keyword>
<comment type="cofactor">
    <cofactor evidence="2">
        <name>Zn(2+)</name>
        <dbReference type="ChEBI" id="CHEBI:29105"/>
    </cofactor>
</comment>
<dbReference type="InterPro" id="IPR001279">
    <property type="entry name" value="Metallo-B-lactamas"/>
</dbReference>
<dbReference type="Pfam" id="PF12706">
    <property type="entry name" value="Lactamase_B_2"/>
    <property type="match status" value="1"/>
</dbReference>
<keyword evidence="7" id="KW-0479">Metal-binding</keyword>
<evidence type="ECO:0000256" key="3">
    <source>
        <dbReference type="ARBA" id="ARBA00007823"/>
    </source>
</evidence>
<dbReference type="PANTHER" id="PTHR12553:SF49">
    <property type="entry name" value="ZINC PHOSPHODIESTERASE ELAC PROTEIN 2"/>
    <property type="match status" value="1"/>
</dbReference>
<dbReference type="InterPro" id="IPR047151">
    <property type="entry name" value="RNZ2-like"/>
</dbReference>
<evidence type="ECO:0000259" key="12">
    <source>
        <dbReference type="Pfam" id="PF12706"/>
    </source>
</evidence>
<accession>A0A550C1Q7</accession>
<evidence type="ECO:0000256" key="9">
    <source>
        <dbReference type="ARBA" id="ARBA00022801"/>
    </source>
</evidence>
<dbReference type="PANTHER" id="PTHR12553">
    <property type="entry name" value="ZINC PHOSPHODIESTERASE ELAC PROTEIN 2"/>
    <property type="match status" value="1"/>
</dbReference>
<dbReference type="SUPFAM" id="SSF56281">
    <property type="entry name" value="Metallo-hydrolase/oxidoreductase"/>
    <property type="match status" value="2"/>
</dbReference>
<evidence type="ECO:0000256" key="2">
    <source>
        <dbReference type="ARBA" id="ARBA00001947"/>
    </source>
</evidence>
<dbReference type="Proteomes" id="UP000320762">
    <property type="component" value="Unassembled WGS sequence"/>
</dbReference>
<dbReference type="AlphaFoldDB" id="A0A550C1Q7"/>
<feature type="region of interest" description="Disordered" evidence="11">
    <location>
        <begin position="162"/>
        <end position="194"/>
    </location>
</feature>
<dbReference type="InterPro" id="IPR027794">
    <property type="entry name" value="tRNase_Z_dom"/>
</dbReference>
<keyword evidence="6" id="KW-0540">Nuclease</keyword>
<keyword evidence="10" id="KW-0862">Zinc</keyword>
<name>A0A550C1Q7_9AGAR</name>
<dbReference type="STRING" id="97359.A0A550C1Q7"/>
<keyword evidence="15" id="KW-1185">Reference proteome</keyword>
<reference evidence="14 15" key="1">
    <citation type="journal article" date="2019" name="New Phytol.">
        <title>Comparative genomics reveals unique wood-decay strategies and fruiting body development in the Schizophyllaceae.</title>
        <authorList>
            <person name="Almasi E."/>
            <person name="Sahu N."/>
            <person name="Krizsan K."/>
            <person name="Balint B."/>
            <person name="Kovacs G.M."/>
            <person name="Kiss B."/>
            <person name="Cseklye J."/>
            <person name="Drula E."/>
            <person name="Henrissat B."/>
            <person name="Nagy I."/>
            <person name="Chovatia M."/>
            <person name="Adam C."/>
            <person name="LaButti K."/>
            <person name="Lipzen A."/>
            <person name="Riley R."/>
            <person name="Grigoriev I.V."/>
            <person name="Nagy L.G."/>
        </authorList>
    </citation>
    <scope>NUCLEOTIDE SEQUENCE [LARGE SCALE GENOMIC DNA]</scope>
    <source>
        <strain evidence="14 15">NL-1724</strain>
    </source>
</reference>
<dbReference type="GO" id="GO:1990180">
    <property type="term" value="P:mitochondrial tRNA 3'-end processing"/>
    <property type="evidence" value="ECO:0007669"/>
    <property type="project" value="TreeGrafter"/>
</dbReference>
<dbReference type="GO" id="GO:0042781">
    <property type="term" value="F:3'-tRNA processing endoribonuclease activity"/>
    <property type="evidence" value="ECO:0007669"/>
    <property type="project" value="UniProtKB-EC"/>
</dbReference>
<feature type="domain" description="tRNase Z endonuclease" evidence="13">
    <location>
        <begin position="23"/>
        <end position="81"/>
    </location>
</feature>
<gene>
    <name evidence="14" type="ORF">BD626DRAFT_410082</name>
</gene>
<keyword evidence="9" id="KW-0378">Hydrolase</keyword>
<evidence type="ECO:0000256" key="11">
    <source>
        <dbReference type="SAM" id="MobiDB-lite"/>
    </source>
</evidence>
<comment type="catalytic activity">
    <reaction evidence="1">
        <text>Endonucleolytic cleavage of RNA, removing extra 3' nucleotides from tRNA precursor, generating 3' termini of tRNAs. A 3'-hydroxy group is left at the tRNA terminus and a 5'-phosphoryl group is left at the trailer molecule.</text>
        <dbReference type="EC" id="3.1.26.11"/>
    </reaction>
</comment>
<dbReference type="InterPro" id="IPR036866">
    <property type="entry name" value="RibonucZ/Hydroxyglut_hydro"/>
</dbReference>
<sequence>MARGKQKASVPSGSPTTMDWTASVLTTVSSDTQPSILVAFPHAKYIFNVSENTNRAFLQSTCNWKKIQGMFFTQASVQRMSGASGLLMTFADATIDKMNVFGPPGTAHYIASMRSYLYRWNTMSVQVTDASMTVSEDAEPEPILKDRDVSIYALPVLPQASAPLKRKRSASPEWPSKRQNASSGSPVDGHLHPIASRRSLSTTCHTRYRMTNATSTLESYRCSGHRICPAVHACMFSKQDAGGKKRGKQQQQQSKTAGPYNASAPGEPDVFRRGDLPPGFHHQLPPPVLPTTSTSGSNSTPDTATLAYAVIGPRIRGKFDVATAERLGVPPGPLRGQLARGLTVTVKDKDAEGKITEREVKPEDVVSESIPPSVILIFDVPSPAYIPSLVHSFTSAPLYKRLRSRTAEDMKEYGVRAIFHKLGEGVLEDSRYKEFMMGFAENAHHVIASREHCPDPVTFTSAAFSQLRLNRLDPDIFHVPKFSSAGKKPLSDITGLPPNIHPMTFDTHLTMRPPGPPVRDPHALDRFHPVVEASVSTSTPVELTPSTRAAFELARSVAAKRIAEGALPRLPGSDVTVLPLGTSSAVPSKYRNVSSTLIRIPGHGSILLDCGEGTWGQLAREYGTDVDAKENVYDVLRDIKCIFVSHLHADHHGGLAMLLAQRKQLDPPPKDPLFVYSIRRVHLYLRELHMLQDLGLDDLSGNGVYGMLSEGLHWRNTGSYYINGRYTLGGSEPWTDIDLTTKHYRRMCDLLGLRSFFAVDMMHRTRCYGCVIKHKDGWSVSFSADTMPTDRLCWAGKGSTVVIHEATMSDDESEMAAQKAHSTIGQAIEIAEKMSADTVLLTHFSARYPRLPPTVLARSGIVTERPLVAMAFDHARMTIGTMWKVNTYLPAIKQCIEDSADADDEAVEASVTVGADVVRSSRYVQSYQNTTGSIVQRYGTMPVSEQMKVGQMSGG</sequence>
<evidence type="ECO:0000256" key="8">
    <source>
        <dbReference type="ARBA" id="ARBA00022759"/>
    </source>
</evidence>
<evidence type="ECO:0000256" key="1">
    <source>
        <dbReference type="ARBA" id="ARBA00000402"/>
    </source>
</evidence>
<feature type="compositionally biased region" description="Low complexity" evidence="11">
    <location>
        <begin position="290"/>
        <end position="300"/>
    </location>
</feature>
<dbReference type="Pfam" id="PF13691">
    <property type="entry name" value="Lactamase_B_4"/>
    <property type="match status" value="1"/>
</dbReference>
<proteinExistence type="inferred from homology"/>